<evidence type="ECO:0000256" key="1">
    <source>
        <dbReference type="SAM" id="Phobius"/>
    </source>
</evidence>
<gene>
    <name evidence="4" type="primary">LOC105273632</name>
</gene>
<feature type="signal peptide" evidence="2">
    <location>
        <begin position="1"/>
        <end position="21"/>
    </location>
</feature>
<name>A0A9R1TRR5_9HYME</name>
<dbReference type="GeneID" id="105273632"/>
<keyword evidence="1" id="KW-1133">Transmembrane helix</keyword>
<dbReference type="Proteomes" id="UP000694866">
    <property type="component" value="Unplaced"/>
</dbReference>
<dbReference type="PANTHER" id="PTHR21879">
    <property type="entry name" value="FI03362P-RELATED-RELATED"/>
    <property type="match status" value="1"/>
</dbReference>
<evidence type="ECO:0000313" key="4">
    <source>
        <dbReference type="RefSeq" id="XP_011314485.1"/>
    </source>
</evidence>
<sequence length="217" mass="23167">MRDIGLLWIALLAILVAVARADYTKFFERCTNEKNTFDCFKRRAIDVLSQAVKDDSVYVVNDYVSIARDPAVAREQRSASENTTALSLDEQLERKFNDYLSSRSIKLTIPGDAIQGRKKKDKGGMGGALMMGGLAMAGVMAQLAFGKIAFLAGTALLTAKIALVLSAIIGLKKLVSSSGGGHEVIYATASEPHGGFSGGGYGGWQRSINSVPSTPSR</sequence>
<dbReference type="OrthoDB" id="8189012at2759"/>
<dbReference type="InterPro" id="IPR012464">
    <property type="entry name" value="DUF1676"/>
</dbReference>
<protein>
    <submittedName>
        <fullName evidence="4">Uncharacterized protein</fullName>
    </submittedName>
</protein>
<feature type="chain" id="PRO_5040407492" evidence="2">
    <location>
        <begin position="22"/>
        <end position="217"/>
    </location>
</feature>
<accession>A0A9R1TRR5</accession>
<dbReference type="KEGG" id="fas:105273632"/>
<reference evidence="4" key="1">
    <citation type="submission" date="2025-08" db="UniProtKB">
        <authorList>
            <consortium name="RefSeq"/>
        </authorList>
    </citation>
    <scope>IDENTIFICATION</scope>
    <source>
        <strain evidence="4">USDA-PBARC FA_bdor</strain>
        <tissue evidence="4">Whole organism</tissue>
    </source>
</reference>
<organism evidence="3 4">
    <name type="scientific">Fopius arisanus</name>
    <dbReference type="NCBI Taxonomy" id="64838"/>
    <lineage>
        <taxon>Eukaryota</taxon>
        <taxon>Metazoa</taxon>
        <taxon>Ecdysozoa</taxon>
        <taxon>Arthropoda</taxon>
        <taxon>Hexapoda</taxon>
        <taxon>Insecta</taxon>
        <taxon>Pterygota</taxon>
        <taxon>Neoptera</taxon>
        <taxon>Endopterygota</taxon>
        <taxon>Hymenoptera</taxon>
        <taxon>Apocrita</taxon>
        <taxon>Ichneumonoidea</taxon>
        <taxon>Braconidae</taxon>
        <taxon>Opiinae</taxon>
        <taxon>Fopius</taxon>
    </lineage>
</organism>
<dbReference type="Pfam" id="PF07898">
    <property type="entry name" value="DUF1676"/>
    <property type="match status" value="1"/>
</dbReference>
<feature type="transmembrane region" description="Helical" evidence="1">
    <location>
        <begin position="148"/>
        <end position="171"/>
    </location>
</feature>
<evidence type="ECO:0000256" key="2">
    <source>
        <dbReference type="SAM" id="SignalP"/>
    </source>
</evidence>
<dbReference type="AlphaFoldDB" id="A0A9R1TRR5"/>
<evidence type="ECO:0000313" key="3">
    <source>
        <dbReference type="Proteomes" id="UP000694866"/>
    </source>
</evidence>
<dbReference type="GO" id="GO:0016020">
    <property type="term" value="C:membrane"/>
    <property type="evidence" value="ECO:0007669"/>
    <property type="project" value="TreeGrafter"/>
</dbReference>
<keyword evidence="2" id="KW-0732">Signal</keyword>
<feature type="transmembrane region" description="Helical" evidence="1">
    <location>
        <begin position="123"/>
        <end position="141"/>
    </location>
</feature>
<keyword evidence="3" id="KW-1185">Reference proteome</keyword>
<proteinExistence type="predicted"/>
<keyword evidence="1" id="KW-0812">Transmembrane</keyword>
<dbReference type="RefSeq" id="XP_011314485.1">
    <property type="nucleotide sequence ID" value="XM_011316183.1"/>
</dbReference>
<keyword evidence="1" id="KW-0472">Membrane</keyword>